<accession>A0A1H3KWP2</accession>
<dbReference type="PRINTS" id="PR00260">
    <property type="entry name" value="CHEMTRNSDUCR"/>
</dbReference>
<dbReference type="OrthoDB" id="1062at2"/>
<keyword evidence="14" id="KW-1185">Reference proteome</keyword>
<reference evidence="14" key="1">
    <citation type="submission" date="2016-10" db="EMBL/GenBank/DDBJ databases">
        <authorList>
            <person name="Varghese N."/>
            <person name="Submissions S."/>
        </authorList>
    </citation>
    <scope>NUCLEOTIDE SEQUENCE [LARGE SCALE GENOMIC DNA]</scope>
    <source>
        <strain evidence="14">DSM 21650</strain>
    </source>
</reference>
<evidence type="ECO:0000256" key="10">
    <source>
        <dbReference type="SAM" id="Phobius"/>
    </source>
</evidence>
<dbReference type="RefSeq" id="WP_091726323.1">
    <property type="nucleotide sequence ID" value="NZ_FNQE01000002.1"/>
</dbReference>
<dbReference type="GO" id="GO:0005886">
    <property type="term" value="C:plasma membrane"/>
    <property type="evidence" value="ECO:0007669"/>
    <property type="project" value="UniProtKB-SubCell"/>
</dbReference>
<feature type="domain" description="Methyl-accepting transducer" evidence="11">
    <location>
        <begin position="386"/>
        <end position="657"/>
    </location>
</feature>
<comment type="similarity">
    <text evidence="8">Belongs to the methyl-accepting chemotaxis (MCP) protein family.</text>
</comment>
<dbReference type="PANTHER" id="PTHR32089">
    <property type="entry name" value="METHYL-ACCEPTING CHEMOTAXIS PROTEIN MCPB"/>
    <property type="match status" value="1"/>
</dbReference>
<comment type="subcellular location">
    <subcellularLocation>
        <location evidence="1">Cell membrane</location>
        <topology evidence="1">Multi-pass membrane protein</topology>
    </subcellularLocation>
</comment>
<dbReference type="Proteomes" id="UP000198625">
    <property type="component" value="Unassembled WGS sequence"/>
</dbReference>
<dbReference type="InterPro" id="IPR004090">
    <property type="entry name" value="Chemotax_Me-accpt_rcpt"/>
</dbReference>
<dbReference type="Gene3D" id="3.30.450.20">
    <property type="entry name" value="PAS domain"/>
    <property type="match status" value="1"/>
</dbReference>
<evidence type="ECO:0000256" key="1">
    <source>
        <dbReference type="ARBA" id="ARBA00004651"/>
    </source>
</evidence>
<keyword evidence="7 9" id="KW-0807">Transducer</keyword>
<dbReference type="GO" id="GO:0004888">
    <property type="term" value="F:transmembrane signaling receptor activity"/>
    <property type="evidence" value="ECO:0007669"/>
    <property type="project" value="InterPro"/>
</dbReference>
<dbReference type="EMBL" id="FNQE01000002">
    <property type="protein sequence ID" value="SDY56500.1"/>
    <property type="molecule type" value="Genomic_DNA"/>
</dbReference>
<dbReference type="Pfam" id="PF02743">
    <property type="entry name" value="dCache_1"/>
    <property type="match status" value="1"/>
</dbReference>
<feature type="transmembrane region" description="Helical" evidence="10">
    <location>
        <begin position="293"/>
        <end position="314"/>
    </location>
</feature>
<keyword evidence="4 10" id="KW-0812">Transmembrane</keyword>
<dbReference type="CDD" id="cd11386">
    <property type="entry name" value="MCP_signal"/>
    <property type="match status" value="1"/>
</dbReference>
<keyword evidence="2" id="KW-1003">Cell membrane</keyword>
<keyword evidence="5 10" id="KW-1133">Transmembrane helix</keyword>
<evidence type="ECO:0000256" key="6">
    <source>
        <dbReference type="ARBA" id="ARBA00023136"/>
    </source>
</evidence>
<proteinExistence type="inferred from homology"/>
<dbReference type="SUPFAM" id="SSF58104">
    <property type="entry name" value="Methyl-accepting chemotaxis protein (MCP) signaling domain"/>
    <property type="match status" value="1"/>
</dbReference>
<keyword evidence="6 10" id="KW-0472">Membrane</keyword>
<dbReference type="InterPro" id="IPR003660">
    <property type="entry name" value="HAMP_dom"/>
</dbReference>
<dbReference type="CDD" id="cd06225">
    <property type="entry name" value="HAMP"/>
    <property type="match status" value="1"/>
</dbReference>
<evidence type="ECO:0000256" key="3">
    <source>
        <dbReference type="ARBA" id="ARBA00022500"/>
    </source>
</evidence>
<keyword evidence="3" id="KW-0145">Chemotaxis</keyword>
<dbReference type="InterPro" id="IPR033479">
    <property type="entry name" value="dCache_1"/>
</dbReference>
<evidence type="ECO:0000256" key="8">
    <source>
        <dbReference type="ARBA" id="ARBA00029447"/>
    </source>
</evidence>
<sequence length="672" mass="74043">MKKERRLFGSKSLKAKISLSLTLLILVMCAGLGIISYINAKEALIYNVKDNLPQLAESAASFVQSELTTYTSSLEVLGTIQRLKSKEVSWEEKKSILKDETERSGYLNLGISDLNGNINKVYGKSENISNKDYFAKAKSGESFVSDPFIDDDNRIKIAISVPFKDNGRIIGTIVAYIDASVLNNMVKDIRYEETGYGFIISKDGIIIGHPDHSLAMSEEFKYENMKKNDEYKTLAILFEKMMNGEVGEYSYTFAGENKLNGYAPIGDTGWSIAVTAPEEEVLVRLNTLRNSSMITSIIAIALGIVVSLFISLSITKPIIAVTKRAERIADLDISEDIDKSFLEREDEIGRIATAFQTILYNLREFISNVMNSAELVAASSEELTAISEQSAMASQSVATSSTEVAQNSEKQLREILDVTSSMEQISASVQEIYSNAEEINNLSKETFEQSNTGRDDIKEVISQMHSIAKSTEHVKESLEEVTNSSKKMNDMTNLIQNIAEQTNLLALNAAIEAARAGEQGRGFAVVAEEVRKLAEESQQATEDIYELIKNNDEIIKKANIAMEEGMNNVNKGMDTVNHTEKTFENIANLVRDVSEQIVFISESINQVAKGSESVVSSSVQLESMSKEVSGQIQNVSAATEEQTASMEEIASASQSLAKLAEELQQSIGRVKL</sequence>
<dbReference type="GO" id="GO:0007165">
    <property type="term" value="P:signal transduction"/>
    <property type="evidence" value="ECO:0007669"/>
    <property type="project" value="UniProtKB-KW"/>
</dbReference>
<evidence type="ECO:0000313" key="13">
    <source>
        <dbReference type="EMBL" id="SDY56500.1"/>
    </source>
</evidence>
<evidence type="ECO:0000256" key="2">
    <source>
        <dbReference type="ARBA" id="ARBA00022475"/>
    </source>
</evidence>
<gene>
    <name evidence="13" type="ORF">SAMN05660462_00348</name>
</gene>
<dbReference type="AlphaFoldDB" id="A0A1H3KWP2"/>
<dbReference type="InterPro" id="IPR004089">
    <property type="entry name" value="MCPsignal_dom"/>
</dbReference>
<dbReference type="PROSITE" id="PS50111">
    <property type="entry name" value="CHEMOTAXIS_TRANSDUC_2"/>
    <property type="match status" value="1"/>
</dbReference>
<evidence type="ECO:0000259" key="11">
    <source>
        <dbReference type="PROSITE" id="PS50111"/>
    </source>
</evidence>
<dbReference type="PANTHER" id="PTHR32089:SF112">
    <property type="entry name" value="LYSOZYME-LIKE PROTEIN-RELATED"/>
    <property type="match status" value="1"/>
</dbReference>
<evidence type="ECO:0000256" key="9">
    <source>
        <dbReference type="PROSITE-ProRule" id="PRU00284"/>
    </source>
</evidence>
<protein>
    <submittedName>
        <fullName evidence="13">Methyl-accepting chemotaxis protein</fullName>
    </submittedName>
</protein>
<evidence type="ECO:0000259" key="12">
    <source>
        <dbReference type="PROSITE" id="PS50885"/>
    </source>
</evidence>
<dbReference type="SMART" id="SM00283">
    <property type="entry name" value="MA"/>
    <property type="match status" value="1"/>
</dbReference>
<dbReference type="Gene3D" id="1.10.287.950">
    <property type="entry name" value="Methyl-accepting chemotaxis protein"/>
    <property type="match status" value="1"/>
</dbReference>
<name>A0A1H3KWP2_9FIRM</name>
<dbReference type="CDD" id="cd12914">
    <property type="entry name" value="PDC1_DGC_like"/>
    <property type="match status" value="1"/>
</dbReference>
<dbReference type="CDD" id="cd12912">
    <property type="entry name" value="PDC2_MCP_like"/>
    <property type="match status" value="1"/>
</dbReference>
<dbReference type="PROSITE" id="PS50885">
    <property type="entry name" value="HAMP"/>
    <property type="match status" value="1"/>
</dbReference>
<dbReference type="STRING" id="415015.SAMN05660462_00348"/>
<dbReference type="SMART" id="SM00304">
    <property type="entry name" value="HAMP"/>
    <property type="match status" value="1"/>
</dbReference>
<dbReference type="Pfam" id="PF00015">
    <property type="entry name" value="MCPsignal"/>
    <property type="match status" value="1"/>
</dbReference>
<evidence type="ECO:0000313" key="14">
    <source>
        <dbReference type="Proteomes" id="UP000198625"/>
    </source>
</evidence>
<feature type="domain" description="HAMP" evidence="12">
    <location>
        <begin position="312"/>
        <end position="367"/>
    </location>
</feature>
<evidence type="ECO:0000256" key="4">
    <source>
        <dbReference type="ARBA" id="ARBA00022692"/>
    </source>
</evidence>
<evidence type="ECO:0000256" key="5">
    <source>
        <dbReference type="ARBA" id="ARBA00022989"/>
    </source>
</evidence>
<dbReference type="Gene3D" id="6.10.340.10">
    <property type="match status" value="1"/>
</dbReference>
<evidence type="ECO:0000256" key="7">
    <source>
        <dbReference type="ARBA" id="ARBA00023224"/>
    </source>
</evidence>
<organism evidence="13 14">
    <name type="scientific">Proteiniborus ethanoligenes</name>
    <dbReference type="NCBI Taxonomy" id="415015"/>
    <lineage>
        <taxon>Bacteria</taxon>
        <taxon>Bacillati</taxon>
        <taxon>Bacillota</taxon>
        <taxon>Clostridia</taxon>
        <taxon>Eubacteriales</taxon>
        <taxon>Proteiniborus</taxon>
    </lineage>
</organism>
<dbReference type="GO" id="GO:0006935">
    <property type="term" value="P:chemotaxis"/>
    <property type="evidence" value="ECO:0007669"/>
    <property type="project" value="UniProtKB-KW"/>
</dbReference>